<evidence type="ECO:0008006" key="5">
    <source>
        <dbReference type="Google" id="ProtNLM"/>
    </source>
</evidence>
<feature type="coiled-coil region" evidence="1">
    <location>
        <begin position="126"/>
        <end position="153"/>
    </location>
</feature>
<comment type="caution">
    <text evidence="3">The sequence shown here is derived from an EMBL/GenBank/DDBJ whole genome shotgun (WGS) entry which is preliminary data.</text>
</comment>
<dbReference type="PANTHER" id="PTHR28532:SF1">
    <property type="entry name" value="ORAL CANCER OVEREXPRESSED 1"/>
    <property type="match status" value="1"/>
</dbReference>
<organism evidence="3 4">
    <name type="scientific">Orbilia oligospora</name>
    <name type="common">Nematode-trapping fungus</name>
    <name type="synonym">Arthrobotrys oligospora</name>
    <dbReference type="NCBI Taxonomy" id="2813651"/>
    <lineage>
        <taxon>Eukaryota</taxon>
        <taxon>Fungi</taxon>
        <taxon>Dikarya</taxon>
        <taxon>Ascomycota</taxon>
        <taxon>Pezizomycotina</taxon>
        <taxon>Orbiliomycetes</taxon>
        <taxon>Orbiliales</taxon>
        <taxon>Orbiliaceae</taxon>
        <taxon>Orbilia</taxon>
    </lineage>
</organism>
<evidence type="ECO:0000256" key="2">
    <source>
        <dbReference type="SAM" id="MobiDB-lite"/>
    </source>
</evidence>
<evidence type="ECO:0000313" key="4">
    <source>
        <dbReference type="Proteomes" id="UP000297595"/>
    </source>
</evidence>
<dbReference type="InterPro" id="IPR052436">
    <property type="entry name" value="LTO1_adapter"/>
</dbReference>
<keyword evidence="1" id="KW-0175">Coiled coil</keyword>
<reference evidence="3 4" key="1">
    <citation type="submission" date="2019-03" db="EMBL/GenBank/DDBJ databases">
        <title>Nematode-trapping fungi genome.</title>
        <authorList>
            <person name="Vidal-Diez De Ulzurrun G."/>
        </authorList>
    </citation>
    <scope>NUCLEOTIDE SEQUENCE [LARGE SCALE GENOMIC DNA]</scope>
    <source>
        <strain evidence="3 4">TWF154</strain>
    </source>
</reference>
<protein>
    <recommendedName>
        <fullName evidence="5">Essential protein Yae1 N-terminal domain-containing protein</fullName>
    </recommendedName>
</protein>
<dbReference type="EMBL" id="SOZJ01000009">
    <property type="protein sequence ID" value="TGJ62801.1"/>
    <property type="molecule type" value="Genomic_DNA"/>
</dbReference>
<dbReference type="Proteomes" id="UP000297595">
    <property type="component" value="Unassembled WGS sequence"/>
</dbReference>
<gene>
    <name evidence="3" type="ORF">EYR41_011982</name>
</gene>
<evidence type="ECO:0000256" key="1">
    <source>
        <dbReference type="SAM" id="Coils"/>
    </source>
</evidence>
<dbReference type="PANTHER" id="PTHR28532">
    <property type="entry name" value="GEO13458P1"/>
    <property type="match status" value="1"/>
</dbReference>
<feature type="compositionally biased region" description="Basic and acidic residues" evidence="2">
    <location>
        <begin position="257"/>
        <end position="272"/>
    </location>
</feature>
<proteinExistence type="predicted"/>
<feature type="region of interest" description="Disordered" evidence="2">
    <location>
        <begin position="257"/>
        <end position="294"/>
    </location>
</feature>
<sequence length="294" mass="32873">MGLELVTIGLVCCYELRATALVVIDSGIKFKASNASYYTLGHTEGSLAGATAGRLEGRAFGIEKGFEKYLTLGIIKGRTKIWQSRTSPSLQSSSPSSLDPPKIIITNPRHLKHLELLQTLSTTPPIRNEEDDVEEVDDRIRRGKAKVKILENTLREGVPLDEDEITLFGQNISLPWKGEKERLRPLKVPCSIEIQIYPITPQTPYQITSTITIYARNKTLTGKKTSNQCALSIQTLVHVYVHPRRSFNLARTATENGKKVPPIKEETVRGEEPWNLSNPPPQEVPYFASQRMNP</sequence>
<evidence type="ECO:0000313" key="3">
    <source>
        <dbReference type="EMBL" id="TGJ62801.1"/>
    </source>
</evidence>
<dbReference type="AlphaFoldDB" id="A0A8H2DMF8"/>
<accession>A0A8H2DMF8</accession>
<name>A0A8H2DMF8_ORBOL</name>